<organism evidence="1 2">
    <name type="scientific">Aspergillus novoparasiticus</name>
    <dbReference type="NCBI Taxonomy" id="986946"/>
    <lineage>
        <taxon>Eukaryota</taxon>
        <taxon>Fungi</taxon>
        <taxon>Dikarya</taxon>
        <taxon>Ascomycota</taxon>
        <taxon>Pezizomycotina</taxon>
        <taxon>Eurotiomycetes</taxon>
        <taxon>Eurotiomycetidae</taxon>
        <taxon>Eurotiales</taxon>
        <taxon>Aspergillaceae</taxon>
        <taxon>Aspergillus</taxon>
        <taxon>Aspergillus subgen. Circumdati</taxon>
    </lineage>
</organism>
<gene>
    <name evidence="1" type="ORF">BDV33DRAFT_172394</name>
</gene>
<dbReference type="Proteomes" id="UP000326799">
    <property type="component" value="Unassembled WGS sequence"/>
</dbReference>
<dbReference type="AlphaFoldDB" id="A0A5N6ESF6"/>
<reference evidence="1 2" key="1">
    <citation type="submission" date="2019-04" db="EMBL/GenBank/DDBJ databases">
        <title>Fungal friends and foes A comparative genomics study of 23 Aspergillus species from section Flavi.</title>
        <authorList>
            <consortium name="DOE Joint Genome Institute"/>
            <person name="Kjaerbolling I."/>
            <person name="Vesth T.C."/>
            <person name="Frisvad J.C."/>
            <person name="Nybo J.L."/>
            <person name="Theobald S."/>
            <person name="Kildgaard S."/>
            <person name="Petersen T.I."/>
            <person name="Kuo A."/>
            <person name="Sato A."/>
            <person name="Lyhne E.K."/>
            <person name="Kogle M.E."/>
            <person name="Wiebenga A."/>
            <person name="Kun R.S."/>
            <person name="Lubbers R.J."/>
            <person name="Makela M.R."/>
            <person name="Barry K."/>
            <person name="Chovatia M."/>
            <person name="Clum A."/>
            <person name="Daum C."/>
            <person name="Haridas S."/>
            <person name="He G."/>
            <person name="LaButti K."/>
            <person name="Lipzen A."/>
            <person name="Mondo S."/>
            <person name="Pangilinan J."/>
            <person name="Riley R."/>
            <person name="Salamov A."/>
            <person name="Simmons B.A."/>
            <person name="Magnuson J.K."/>
            <person name="Henrissat B."/>
            <person name="Mortensen U.H."/>
            <person name="Larsen T.O."/>
            <person name="De vries R.P."/>
            <person name="Grigoriev I.V."/>
            <person name="Machida M."/>
            <person name="Baker S.E."/>
            <person name="Andersen M.R."/>
        </authorList>
    </citation>
    <scope>NUCLEOTIDE SEQUENCE [LARGE SCALE GENOMIC DNA]</scope>
    <source>
        <strain evidence="1 2">CBS 126849</strain>
    </source>
</reference>
<sequence>MRCRSSGFRDLLHHHARYIPLLILVLSSPTRSSGMHQPSKERQWERCNVAQGLRIRAVQKKIKKKKSPELIVARLQESLTSMDMML</sequence>
<evidence type="ECO:0000313" key="2">
    <source>
        <dbReference type="Proteomes" id="UP000326799"/>
    </source>
</evidence>
<proteinExistence type="predicted"/>
<dbReference type="EMBL" id="ML733430">
    <property type="protein sequence ID" value="KAB8220247.1"/>
    <property type="molecule type" value="Genomic_DNA"/>
</dbReference>
<accession>A0A5N6ESF6</accession>
<evidence type="ECO:0000313" key="1">
    <source>
        <dbReference type="EMBL" id="KAB8220247.1"/>
    </source>
</evidence>
<protein>
    <submittedName>
        <fullName evidence="1">Uncharacterized protein</fullName>
    </submittedName>
</protein>
<name>A0A5N6ESF6_9EURO</name>
<keyword evidence="2" id="KW-1185">Reference proteome</keyword>